<accession>A0A512P5J8</accession>
<dbReference type="Proteomes" id="UP000822184">
    <property type="component" value="Unassembled WGS sequence"/>
</dbReference>
<evidence type="ECO:0000313" key="2">
    <source>
        <dbReference type="EMBL" id="NSB17484.1"/>
    </source>
</evidence>
<proteinExistence type="predicted"/>
<sequence length="194" mass="22955">MMINTHKIMAENIIKYANTKSIYLINNKRFIWGNVKPDCAPKYKFKKHYFNESINMIIEKIIHLSSLSLEEIYYDMTIGKFSEELGVICHFLCDFFCAPHYYRWEFKSTSAVKHHMMYEKNLAKVAKSFDPTGIINTHVDSSNIEEFIMQLQKQYDGTINYYNDLTFSYYVCDSVLNMILNNVFINENKVIKVI</sequence>
<feature type="domain" description="Phospholipase C/D" evidence="1">
    <location>
        <begin position="5"/>
        <end position="161"/>
    </location>
</feature>
<evidence type="ECO:0000313" key="3">
    <source>
        <dbReference type="Proteomes" id="UP000822184"/>
    </source>
</evidence>
<dbReference type="AlphaFoldDB" id="A0A512P5J8"/>
<dbReference type="Pfam" id="PF00882">
    <property type="entry name" value="Zn_dep_PLPC"/>
    <property type="match status" value="1"/>
</dbReference>
<dbReference type="Gene3D" id="1.10.575.10">
    <property type="entry name" value="P1 Nuclease"/>
    <property type="match status" value="1"/>
</dbReference>
<comment type="caution">
    <text evidence="2">The sequence shown here is derived from an EMBL/GenBank/DDBJ whole genome shotgun (WGS) entry which is preliminary data.</text>
</comment>
<dbReference type="InterPro" id="IPR029002">
    <property type="entry name" value="PLPC/GPLD1"/>
</dbReference>
<name>A0A512P5J8_CLOBE</name>
<organism evidence="2 3">
    <name type="scientific">Clostridium beijerinckii</name>
    <name type="common">Clostridium MP</name>
    <dbReference type="NCBI Taxonomy" id="1520"/>
    <lineage>
        <taxon>Bacteria</taxon>
        <taxon>Bacillati</taxon>
        <taxon>Bacillota</taxon>
        <taxon>Clostridia</taxon>
        <taxon>Eubacteriales</taxon>
        <taxon>Clostridiaceae</taxon>
        <taxon>Clostridium</taxon>
    </lineage>
</organism>
<dbReference type="EMBL" id="JABTDW010000001">
    <property type="protein sequence ID" value="NSB17484.1"/>
    <property type="molecule type" value="Genomic_DNA"/>
</dbReference>
<gene>
    <name evidence="2" type="ORF">BCD95_005743</name>
</gene>
<evidence type="ECO:0000259" key="1">
    <source>
        <dbReference type="Pfam" id="PF00882"/>
    </source>
</evidence>
<dbReference type="GO" id="GO:0016788">
    <property type="term" value="F:hydrolase activity, acting on ester bonds"/>
    <property type="evidence" value="ECO:0007669"/>
    <property type="project" value="InterPro"/>
</dbReference>
<dbReference type="InterPro" id="IPR008947">
    <property type="entry name" value="PLipase_C/P1_nuclease_dom_sf"/>
</dbReference>
<reference evidence="2" key="1">
    <citation type="submission" date="2020-06" db="EMBL/GenBank/DDBJ databases">
        <title>Genomic insights into acetone-butanol-ethanol (ABE) fermentation by sequencing solventogenic clostridia strains.</title>
        <authorList>
            <person name="Brown S."/>
        </authorList>
    </citation>
    <scope>NUCLEOTIDE SEQUENCE</scope>
    <source>
        <strain evidence="2">DJ123</strain>
    </source>
</reference>
<protein>
    <recommendedName>
        <fullName evidence="1">Phospholipase C/D domain-containing protein</fullName>
    </recommendedName>
</protein>